<reference evidence="1 2" key="1">
    <citation type="journal article" date="2012" name="J. Bacteriol.">
        <title>Complete Genome Sequence of the Fruiting Myxobacterium Corallococcus coralloides DSM 2259.</title>
        <authorList>
            <person name="Huntley S."/>
            <person name="Zhang Y."/>
            <person name="Treuner-Lange A."/>
            <person name="Kneip S."/>
            <person name="Sensen C.W."/>
            <person name="Sogaard-Andersen L."/>
        </authorList>
    </citation>
    <scope>NUCLEOTIDE SEQUENCE [LARGE SCALE GENOMIC DNA]</scope>
    <source>
        <strain evidence="2">ATCC 25202 / DSM 2259 / NBRC 100086 / M2</strain>
    </source>
</reference>
<accession>H8MH49</accession>
<protein>
    <recommendedName>
        <fullName evidence="3">DUF4276 family protein</fullName>
    </recommendedName>
</protein>
<dbReference type="EMBL" id="CP003389">
    <property type="protein sequence ID" value="AFE07319.1"/>
    <property type="molecule type" value="Genomic_DNA"/>
</dbReference>
<dbReference type="InParanoid" id="H8MH49"/>
<dbReference type="STRING" id="1144275.COCOR_07082"/>
<reference evidence="2" key="2">
    <citation type="submission" date="2012-03" db="EMBL/GenBank/DDBJ databases">
        <title>Genome sequence of the fruiting myxobacterium Corallococcus coralloides DSM 2259.</title>
        <authorList>
            <person name="Huntley S."/>
            <person name="Zhang Y."/>
            <person name="Treuner-Lange A."/>
            <person name="Sensen C.W."/>
            <person name="Sogaard-Andersen L."/>
        </authorList>
    </citation>
    <scope>NUCLEOTIDE SEQUENCE [LARGE SCALE GENOMIC DNA]</scope>
    <source>
        <strain evidence="2">ATCC 25202 / DSM 2259 / NBRC 100086 / M2</strain>
    </source>
</reference>
<evidence type="ECO:0000313" key="1">
    <source>
        <dbReference type="EMBL" id="AFE07319.1"/>
    </source>
</evidence>
<organism evidence="1 2">
    <name type="scientific">Corallococcus coralloides (strain ATCC 25202 / DSM 2259 / NBRC 100086 / M2)</name>
    <name type="common">Myxococcus coralloides</name>
    <dbReference type="NCBI Taxonomy" id="1144275"/>
    <lineage>
        <taxon>Bacteria</taxon>
        <taxon>Pseudomonadati</taxon>
        <taxon>Myxococcota</taxon>
        <taxon>Myxococcia</taxon>
        <taxon>Myxococcales</taxon>
        <taxon>Cystobacterineae</taxon>
        <taxon>Myxococcaceae</taxon>
        <taxon>Corallococcus</taxon>
    </lineage>
</organism>
<name>H8MH49_CORCM</name>
<dbReference type="eggNOG" id="ENOG50310W8">
    <property type="taxonomic scope" value="Bacteria"/>
</dbReference>
<proteinExistence type="predicted"/>
<dbReference type="OrthoDB" id="530493at2"/>
<dbReference type="RefSeq" id="WP_014399865.1">
    <property type="nucleotide sequence ID" value="NC_017030.1"/>
</dbReference>
<dbReference type="HOGENOM" id="CLU_1264732_0_0_7"/>
<dbReference type="Proteomes" id="UP000007587">
    <property type="component" value="Chromosome"/>
</dbReference>
<dbReference type="KEGG" id="ccx:COCOR_07082"/>
<evidence type="ECO:0008006" key="3">
    <source>
        <dbReference type="Google" id="ProtNLM"/>
    </source>
</evidence>
<dbReference type="Pfam" id="PF11536">
    <property type="entry name" value="DUF3226"/>
    <property type="match status" value="1"/>
</dbReference>
<sequence>MSAPSPKSPYRLMVEGPDDKHTLVHLLKRHGYDWEDSKLTCPYIEDVGGVEKLLDRTLLSTALKTYDRLALVFDADLPPYNRWHQFKTCLEQLNIVVPDVPEPGGTLLSGLRPNSRLGIWVMPDNSQPGRIEEFIEKLVPAGDTLWPHARTTTTDALTQGAPLRPQDHVKGALHAWLAWQLDPGIPFGVALASKVLGHDSPEAQRFVAWFHRCFS</sequence>
<dbReference type="InterPro" id="IPR024508">
    <property type="entry name" value="DUF3226"/>
</dbReference>
<dbReference type="AlphaFoldDB" id="H8MH49"/>
<gene>
    <name evidence="1" type="ordered locus">COCOR_07082</name>
</gene>
<keyword evidence="2" id="KW-1185">Reference proteome</keyword>
<evidence type="ECO:0000313" key="2">
    <source>
        <dbReference type="Proteomes" id="UP000007587"/>
    </source>
</evidence>